<dbReference type="RefSeq" id="WP_142494242.1">
    <property type="nucleotide sequence ID" value="NZ_FXTO01000023.1"/>
</dbReference>
<keyword evidence="7 9" id="KW-0472">Membrane</keyword>
<dbReference type="EMBL" id="FXTO01000023">
    <property type="protein sequence ID" value="SMO90314.1"/>
    <property type="molecule type" value="Genomic_DNA"/>
</dbReference>
<evidence type="ECO:0000256" key="2">
    <source>
        <dbReference type="ARBA" id="ARBA00022448"/>
    </source>
</evidence>
<feature type="domain" description="Tripartite ATP-independent periplasmic transporters DctQ component" evidence="10">
    <location>
        <begin position="28"/>
        <end position="160"/>
    </location>
</feature>
<evidence type="ECO:0000256" key="7">
    <source>
        <dbReference type="ARBA" id="ARBA00023136"/>
    </source>
</evidence>
<comment type="subcellular location">
    <subcellularLocation>
        <location evidence="1 9">Cell inner membrane</location>
        <topology evidence="1 9">Multi-pass membrane protein</topology>
    </subcellularLocation>
</comment>
<proteinExistence type="inferred from homology"/>
<keyword evidence="12" id="KW-1185">Reference proteome</keyword>
<evidence type="ECO:0000256" key="1">
    <source>
        <dbReference type="ARBA" id="ARBA00004429"/>
    </source>
</evidence>
<dbReference type="PANTHER" id="PTHR35011:SF10">
    <property type="entry name" value="TRAP TRANSPORTER SMALL PERMEASE PROTEIN"/>
    <property type="match status" value="1"/>
</dbReference>
<organism evidence="11 12">
    <name type="scientific">Thalassovita litoralis</name>
    <dbReference type="NCBI Taxonomy" id="1010611"/>
    <lineage>
        <taxon>Bacteria</taxon>
        <taxon>Pseudomonadati</taxon>
        <taxon>Pseudomonadota</taxon>
        <taxon>Alphaproteobacteria</taxon>
        <taxon>Rhodobacterales</taxon>
        <taxon>Roseobacteraceae</taxon>
        <taxon>Thalassovita</taxon>
    </lineage>
</organism>
<evidence type="ECO:0000256" key="6">
    <source>
        <dbReference type="ARBA" id="ARBA00022989"/>
    </source>
</evidence>
<evidence type="ECO:0000256" key="8">
    <source>
        <dbReference type="ARBA" id="ARBA00038436"/>
    </source>
</evidence>
<keyword evidence="4 9" id="KW-0997">Cell inner membrane</keyword>
<comment type="similarity">
    <text evidence="8 9">Belongs to the TRAP transporter small permease family.</text>
</comment>
<evidence type="ECO:0000313" key="11">
    <source>
        <dbReference type="EMBL" id="SMO90314.1"/>
    </source>
</evidence>
<evidence type="ECO:0000313" key="12">
    <source>
        <dbReference type="Proteomes" id="UP000316030"/>
    </source>
</evidence>
<name>A0A521F2A7_9RHOB</name>
<keyword evidence="5 9" id="KW-0812">Transmembrane</keyword>
<dbReference type="AlphaFoldDB" id="A0A521F2A7"/>
<dbReference type="Proteomes" id="UP000316030">
    <property type="component" value="Unassembled WGS sequence"/>
</dbReference>
<sequence length="179" mass="19705">MTTQPRPNILDWLSNRLLEIGGLLLLVMMLHVTLDVGMKYLFNQPVPGTLEVVSYYYMVGAVFLPIAFVEMTRGSVAVDLFYDKFSRPFQILCMGLVLALCTAVYAGLGWITYGDAIRSFNSGEVVMGPVTVVVWPSRFVLPISFALGALACAYHLILLITNADARRRILGNHTDGGTV</sequence>
<protein>
    <recommendedName>
        <fullName evidence="9">TRAP transporter small permease protein</fullName>
    </recommendedName>
</protein>
<comment type="function">
    <text evidence="9">Part of the tripartite ATP-independent periplasmic (TRAP) transport system.</text>
</comment>
<dbReference type="InterPro" id="IPR055348">
    <property type="entry name" value="DctQ"/>
</dbReference>
<gene>
    <name evidence="11" type="ORF">SAMN06265173_12314</name>
</gene>
<keyword evidence="3" id="KW-1003">Cell membrane</keyword>
<evidence type="ECO:0000259" key="10">
    <source>
        <dbReference type="Pfam" id="PF04290"/>
    </source>
</evidence>
<dbReference type="GO" id="GO:0022857">
    <property type="term" value="F:transmembrane transporter activity"/>
    <property type="evidence" value="ECO:0007669"/>
    <property type="project" value="UniProtKB-UniRule"/>
</dbReference>
<accession>A0A521F2A7</accession>
<evidence type="ECO:0000256" key="9">
    <source>
        <dbReference type="RuleBase" id="RU369079"/>
    </source>
</evidence>
<feature type="transmembrane region" description="Helical" evidence="9">
    <location>
        <begin position="91"/>
        <end position="113"/>
    </location>
</feature>
<feature type="transmembrane region" description="Helical" evidence="9">
    <location>
        <begin position="54"/>
        <end position="71"/>
    </location>
</feature>
<dbReference type="Pfam" id="PF04290">
    <property type="entry name" value="DctQ"/>
    <property type="match status" value="1"/>
</dbReference>
<dbReference type="GO" id="GO:0005886">
    <property type="term" value="C:plasma membrane"/>
    <property type="evidence" value="ECO:0007669"/>
    <property type="project" value="UniProtKB-SubCell"/>
</dbReference>
<keyword evidence="2 9" id="KW-0813">Transport</keyword>
<dbReference type="OrthoDB" id="4250245at2"/>
<dbReference type="InterPro" id="IPR007387">
    <property type="entry name" value="TRAP_DctQ"/>
</dbReference>
<keyword evidence="6 9" id="KW-1133">Transmembrane helix</keyword>
<feature type="transmembrane region" description="Helical" evidence="9">
    <location>
        <begin position="139"/>
        <end position="160"/>
    </location>
</feature>
<evidence type="ECO:0000256" key="3">
    <source>
        <dbReference type="ARBA" id="ARBA00022475"/>
    </source>
</evidence>
<evidence type="ECO:0000256" key="4">
    <source>
        <dbReference type="ARBA" id="ARBA00022519"/>
    </source>
</evidence>
<dbReference type="PANTHER" id="PTHR35011">
    <property type="entry name" value="2,3-DIKETO-L-GULONATE TRAP TRANSPORTER SMALL PERMEASE PROTEIN YIAM"/>
    <property type="match status" value="1"/>
</dbReference>
<feature type="transmembrane region" description="Helical" evidence="9">
    <location>
        <begin position="20"/>
        <end position="42"/>
    </location>
</feature>
<reference evidence="11 12" key="1">
    <citation type="submission" date="2017-05" db="EMBL/GenBank/DDBJ databases">
        <authorList>
            <person name="Varghese N."/>
            <person name="Submissions S."/>
        </authorList>
    </citation>
    <scope>NUCLEOTIDE SEQUENCE [LARGE SCALE GENOMIC DNA]</scope>
    <source>
        <strain evidence="11 12">DSM 29506</strain>
    </source>
</reference>
<comment type="subunit">
    <text evidence="9">The complex comprises the extracytoplasmic solute receptor protein and the two transmembrane proteins.</text>
</comment>
<dbReference type="GO" id="GO:0015740">
    <property type="term" value="P:C4-dicarboxylate transport"/>
    <property type="evidence" value="ECO:0007669"/>
    <property type="project" value="TreeGrafter"/>
</dbReference>
<evidence type="ECO:0000256" key="5">
    <source>
        <dbReference type="ARBA" id="ARBA00022692"/>
    </source>
</evidence>